<gene>
    <name evidence="1" type="ORF">KXQ929_LOCUS18559</name>
</gene>
<accession>A0A819DM04</accession>
<sequence>MASTITPISIINYKKPCNIDLGSITEYFCSVLASDGSHIRGALKDGNLLFKDHYVHSINIYKQYTKRTISAKCRAQMKKSTTYQINMIISTNRPADIPEGTCECVAGSGPRAAYHVYLLRSQISNLEQITRGQSSSDQWSEARKLRISIQMYTA</sequence>
<name>A0A819DM04_9BILA</name>
<dbReference type="Proteomes" id="UP000663868">
    <property type="component" value="Unassembled WGS sequence"/>
</dbReference>
<comment type="caution">
    <text evidence="1">The sequence shown here is derived from an EMBL/GenBank/DDBJ whole genome shotgun (WGS) entry which is preliminary data.</text>
</comment>
<evidence type="ECO:0000313" key="2">
    <source>
        <dbReference type="Proteomes" id="UP000663868"/>
    </source>
</evidence>
<dbReference type="AlphaFoldDB" id="A0A819DM04"/>
<dbReference type="EMBL" id="CAJOBB010001216">
    <property type="protein sequence ID" value="CAF3826184.1"/>
    <property type="molecule type" value="Genomic_DNA"/>
</dbReference>
<reference evidence="1" key="1">
    <citation type="submission" date="2021-02" db="EMBL/GenBank/DDBJ databases">
        <authorList>
            <person name="Nowell W R."/>
        </authorList>
    </citation>
    <scope>NUCLEOTIDE SEQUENCE</scope>
</reference>
<protein>
    <submittedName>
        <fullName evidence="1">Uncharacterized protein</fullName>
    </submittedName>
</protein>
<evidence type="ECO:0000313" key="1">
    <source>
        <dbReference type="EMBL" id="CAF3826184.1"/>
    </source>
</evidence>
<organism evidence="1 2">
    <name type="scientific">Adineta steineri</name>
    <dbReference type="NCBI Taxonomy" id="433720"/>
    <lineage>
        <taxon>Eukaryota</taxon>
        <taxon>Metazoa</taxon>
        <taxon>Spiralia</taxon>
        <taxon>Gnathifera</taxon>
        <taxon>Rotifera</taxon>
        <taxon>Eurotatoria</taxon>
        <taxon>Bdelloidea</taxon>
        <taxon>Adinetida</taxon>
        <taxon>Adinetidae</taxon>
        <taxon>Adineta</taxon>
    </lineage>
</organism>
<proteinExistence type="predicted"/>